<evidence type="ECO:0000313" key="1">
    <source>
        <dbReference type="EMBL" id="TCO22724.1"/>
    </source>
</evidence>
<proteinExistence type="predicted"/>
<dbReference type="EMBL" id="SLWM01000006">
    <property type="protein sequence ID" value="TCO22724.1"/>
    <property type="molecule type" value="Genomic_DNA"/>
</dbReference>
<evidence type="ECO:0000313" key="2">
    <source>
        <dbReference type="Proteomes" id="UP000295818"/>
    </source>
</evidence>
<comment type="caution">
    <text evidence="1">The sequence shown here is derived from an EMBL/GenBank/DDBJ whole genome shotgun (WGS) entry which is preliminary data.</text>
</comment>
<sequence>MSDVWSAVAAGGAVCAVPPAVLALVWARKATTAAKRANEIAEQAALDNKKLVQIEQAAEHDRLAPRLAFNLRGAVPGGAWNTRLASTGPSTH</sequence>
<gene>
    <name evidence="1" type="ORF">EV644_10631</name>
</gene>
<dbReference type="Proteomes" id="UP000295818">
    <property type="component" value="Unassembled WGS sequence"/>
</dbReference>
<reference evidence="1 2" key="1">
    <citation type="journal article" date="2015" name="Stand. Genomic Sci.">
        <title>Genomic Encyclopedia of Bacterial and Archaeal Type Strains, Phase III: the genomes of soil and plant-associated and newly described type strains.</title>
        <authorList>
            <person name="Whitman W.B."/>
            <person name="Woyke T."/>
            <person name="Klenk H.P."/>
            <person name="Zhou Y."/>
            <person name="Lilburn T.G."/>
            <person name="Beck B.J."/>
            <person name="De Vos P."/>
            <person name="Vandamme P."/>
            <person name="Eisen J.A."/>
            <person name="Garrity G."/>
            <person name="Hugenholtz P."/>
            <person name="Kyrpides N.C."/>
        </authorList>
    </citation>
    <scope>NUCLEOTIDE SEQUENCE [LARGE SCALE GENOMIC DNA]</scope>
    <source>
        <strain evidence="1 2">VKM Ac-2538</strain>
    </source>
</reference>
<protein>
    <submittedName>
        <fullName evidence="1">Uncharacterized protein</fullName>
    </submittedName>
</protein>
<keyword evidence="2" id="KW-1185">Reference proteome</keyword>
<accession>A0ABY2BJL5</accession>
<organism evidence="1 2">
    <name type="scientific">Kribbella orskensis</name>
    <dbReference type="NCBI Taxonomy" id="2512216"/>
    <lineage>
        <taxon>Bacteria</taxon>
        <taxon>Bacillati</taxon>
        <taxon>Actinomycetota</taxon>
        <taxon>Actinomycetes</taxon>
        <taxon>Propionibacteriales</taxon>
        <taxon>Kribbellaceae</taxon>
        <taxon>Kribbella</taxon>
    </lineage>
</organism>
<name>A0ABY2BJL5_9ACTN</name>